<feature type="compositionally biased region" description="Polar residues" evidence="9">
    <location>
        <begin position="330"/>
        <end position="347"/>
    </location>
</feature>
<dbReference type="SMART" id="SM00233">
    <property type="entry name" value="PH"/>
    <property type="match status" value="2"/>
</dbReference>
<dbReference type="Pfam" id="PF00169">
    <property type="entry name" value="PH"/>
    <property type="match status" value="2"/>
</dbReference>
<dbReference type="PANTHER" id="PTHR12673">
    <property type="entry name" value="FACIOGENITAL DYSPLASIA PROTEIN"/>
    <property type="match status" value="1"/>
</dbReference>
<dbReference type="InterPro" id="IPR000219">
    <property type="entry name" value="DH_dom"/>
</dbReference>
<dbReference type="Gene3D" id="3.30.40.10">
    <property type="entry name" value="Zinc/RING finger domain, C3HC4 (zinc finger)"/>
    <property type="match status" value="1"/>
</dbReference>
<dbReference type="SMART" id="SM00325">
    <property type="entry name" value="RhoGEF"/>
    <property type="match status" value="1"/>
</dbReference>
<evidence type="ECO:0000256" key="5">
    <source>
        <dbReference type="ARBA" id="ARBA00022771"/>
    </source>
</evidence>
<reference evidence="13" key="3">
    <citation type="submission" date="2025-09" db="UniProtKB">
        <authorList>
            <consortium name="Ensembl"/>
        </authorList>
    </citation>
    <scope>IDENTIFICATION</scope>
</reference>
<comment type="subcellular location">
    <subcellularLocation>
        <location evidence="1">Cytoplasm</location>
        <location evidence="1">Cytoskeleton</location>
    </subcellularLocation>
</comment>
<feature type="region of interest" description="Disordered" evidence="9">
    <location>
        <begin position="867"/>
        <end position="931"/>
    </location>
</feature>
<feature type="compositionally biased region" description="Polar residues" evidence="9">
    <location>
        <begin position="17"/>
        <end position="29"/>
    </location>
</feature>
<dbReference type="GO" id="GO:0005085">
    <property type="term" value="F:guanyl-nucleotide exchange factor activity"/>
    <property type="evidence" value="ECO:0007669"/>
    <property type="project" value="UniProtKB-KW"/>
</dbReference>
<keyword evidence="5 8" id="KW-0863">Zinc-finger</keyword>
<dbReference type="Gene3D" id="2.30.29.30">
    <property type="entry name" value="Pleckstrin-homology domain (PH domain)/Phosphotyrosine-binding domain (PTB)"/>
    <property type="match status" value="2"/>
</dbReference>
<dbReference type="GO" id="GO:0008270">
    <property type="term" value="F:zinc ion binding"/>
    <property type="evidence" value="ECO:0007669"/>
    <property type="project" value="UniProtKB-KW"/>
</dbReference>
<dbReference type="InterPro" id="IPR017455">
    <property type="entry name" value="Znf_FYVE-rel"/>
</dbReference>
<feature type="domain" description="PH" evidence="10">
    <location>
        <begin position="1151"/>
        <end position="1245"/>
    </location>
</feature>
<keyword evidence="6" id="KW-0862">Zinc</keyword>
<dbReference type="InterPro" id="IPR011011">
    <property type="entry name" value="Znf_FYVE_PHD"/>
</dbReference>
<name>A0A4W5L348_9TELE</name>
<accession>A0A4W5L348</accession>
<protein>
    <submittedName>
        <fullName evidence="13">FYVE, RhoGEF and PH domain containing 6</fullName>
    </submittedName>
</protein>
<evidence type="ECO:0000256" key="7">
    <source>
        <dbReference type="ARBA" id="ARBA00023212"/>
    </source>
</evidence>
<dbReference type="PROSITE" id="PS50010">
    <property type="entry name" value="DH_2"/>
    <property type="match status" value="1"/>
</dbReference>
<reference evidence="13" key="2">
    <citation type="submission" date="2025-08" db="UniProtKB">
        <authorList>
            <consortium name="Ensembl"/>
        </authorList>
    </citation>
    <scope>IDENTIFICATION</scope>
</reference>
<feature type="region of interest" description="Disordered" evidence="9">
    <location>
        <begin position="1"/>
        <end position="46"/>
    </location>
</feature>
<keyword evidence="2" id="KW-0963">Cytoplasm</keyword>
<feature type="domain" description="DH" evidence="11">
    <location>
        <begin position="933"/>
        <end position="1122"/>
    </location>
</feature>
<dbReference type="PANTHER" id="PTHR12673:SF12">
    <property type="entry name" value="FYVE, RHOGEF AND PH DOMAIN-CONTAINING PROTEIN 6"/>
    <property type="match status" value="1"/>
</dbReference>
<dbReference type="InterPro" id="IPR001849">
    <property type="entry name" value="PH_domain"/>
</dbReference>
<evidence type="ECO:0000256" key="2">
    <source>
        <dbReference type="ARBA" id="ARBA00022490"/>
    </source>
</evidence>
<feature type="region of interest" description="Disordered" evidence="9">
    <location>
        <begin position="638"/>
        <end position="713"/>
    </location>
</feature>
<dbReference type="Pfam" id="PF00621">
    <property type="entry name" value="RhoGEF"/>
    <property type="match status" value="1"/>
</dbReference>
<feature type="compositionally biased region" description="Polar residues" evidence="9">
    <location>
        <begin position="356"/>
        <end position="372"/>
    </location>
</feature>
<dbReference type="InterPro" id="IPR051092">
    <property type="entry name" value="FYVE_RhoGEF_PH"/>
</dbReference>
<keyword evidence="3" id="KW-0344">Guanine-nucleotide releasing factor</keyword>
<feature type="compositionally biased region" description="Polar residues" evidence="9">
    <location>
        <begin position="306"/>
        <end position="319"/>
    </location>
</feature>
<evidence type="ECO:0000259" key="12">
    <source>
        <dbReference type="PROSITE" id="PS50178"/>
    </source>
</evidence>
<feature type="compositionally biased region" description="Acidic residues" evidence="9">
    <location>
        <begin position="882"/>
        <end position="909"/>
    </location>
</feature>
<feature type="compositionally biased region" description="Pro residues" evidence="9">
    <location>
        <begin position="376"/>
        <end position="385"/>
    </location>
</feature>
<feature type="domain" description="PH" evidence="10">
    <location>
        <begin position="1385"/>
        <end position="1484"/>
    </location>
</feature>
<feature type="compositionally biased region" description="Basic and acidic residues" evidence="9">
    <location>
        <begin position="462"/>
        <end position="473"/>
    </location>
</feature>
<dbReference type="Proteomes" id="UP000314982">
    <property type="component" value="Unassembled WGS sequence"/>
</dbReference>
<evidence type="ECO:0000313" key="13">
    <source>
        <dbReference type="Ensembl" id="ENSHHUP00000018929.1"/>
    </source>
</evidence>
<dbReference type="CDD" id="cd13237">
    <property type="entry name" value="PH2_FGD5_FGD6"/>
    <property type="match status" value="1"/>
</dbReference>
<dbReference type="Ensembl" id="ENSHHUT00000019609.1">
    <property type="protein sequence ID" value="ENSHHUP00000018929.1"/>
    <property type="gene ID" value="ENSHHUG00000011795.1"/>
</dbReference>
<keyword evidence="7" id="KW-0206">Cytoskeleton</keyword>
<dbReference type="Pfam" id="PF01363">
    <property type="entry name" value="FYVE"/>
    <property type="match status" value="1"/>
</dbReference>
<feature type="region of interest" description="Disordered" evidence="9">
    <location>
        <begin position="611"/>
        <end position="630"/>
    </location>
</feature>
<proteinExistence type="predicted"/>
<dbReference type="SMART" id="SM00064">
    <property type="entry name" value="FYVE"/>
    <property type="match status" value="1"/>
</dbReference>
<feature type="compositionally biased region" description="Basic and acidic residues" evidence="9">
    <location>
        <begin position="915"/>
        <end position="925"/>
    </location>
</feature>
<evidence type="ECO:0000313" key="14">
    <source>
        <dbReference type="Proteomes" id="UP000314982"/>
    </source>
</evidence>
<dbReference type="GeneTree" id="ENSGT00940000156334"/>
<dbReference type="SUPFAM" id="SSF48065">
    <property type="entry name" value="DBL homology domain (DH-domain)"/>
    <property type="match status" value="1"/>
</dbReference>
<evidence type="ECO:0000256" key="1">
    <source>
        <dbReference type="ARBA" id="ARBA00004245"/>
    </source>
</evidence>
<evidence type="ECO:0000259" key="11">
    <source>
        <dbReference type="PROSITE" id="PS50010"/>
    </source>
</evidence>
<feature type="region of interest" description="Disordered" evidence="9">
    <location>
        <begin position="306"/>
        <end position="492"/>
    </location>
</feature>
<dbReference type="SUPFAM" id="SSF57903">
    <property type="entry name" value="FYVE/PHD zinc finger"/>
    <property type="match status" value="1"/>
</dbReference>
<evidence type="ECO:0000259" key="10">
    <source>
        <dbReference type="PROSITE" id="PS50003"/>
    </source>
</evidence>
<reference evidence="14" key="1">
    <citation type="submission" date="2018-06" db="EMBL/GenBank/DDBJ databases">
        <title>Genome assembly of Danube salmon.</title>
        <authorList>
            <person name="Macqueen D.J."/>
            <person name="Gundappa M.K."/>
        </authorList>
    </citation>
    <scope>NUCLEOTIDE SEQUENCE [LARGE SCALE GENOMIC DNA]</scope>
</reference>
<dbReference type="Gene3D" id="1.20.900.10">
    <property type="entry name" value="Dbl homology (DH) domain"/>
    <property type="match status" value="1"/>
</dbReference>
<dbReference type="InterPro" id="IPR013083">
    <property type="entry name" value="Znf_RING/FYVE/PHD"/>
</dbReference>
<sequence>MNAGMQKPPVAPKPKTAQPQRPGTSPSSTPKRDGLSQDSICTPKLVKPALAPKPPCLPTSMESKPPCLPKPCLTTSVESKPPCLPKPCLTTSVESKPPCLPKPCPTTSVESKPPCITTSVESKPPCLTTSVESKPPCLTTSVESKPPCLTTSVESKPPCLPKPCLTTSVESKPLSSKTVHHHQTYSQRPSEMSPSIGLLKSKNTIPVWDYIIPICLCSQKNCLCSQKNCLCVGNSITTDTVIDTIHKDLKTLHNNCKTEESRIKPVLRSRSGENKGVNKSQAVNNTLPDICVQVVLLSTNNHLLNPKQNLNSDIVTPSSRPDIMCPLPQRTHSNEANGNAVTTSSNAIGHGEQEDPTSSTGIGRDTGTSNQNPAAPRKPLPVPVPRKPRKSALVGQEDPEKERERTVRKVSLDRKSSPSLSVNAPASQAHNIPESPASTNDSWEGLPSSRTPDPPPVPAPPHRKEAFLSEPERGAPTSSATSSQHLHPTTSPLHLLPSSSCLHLPQDVEEEELGWVDDCVYELVCSVDKEEEEEGRDEEEEIHGEISCHSLSTSLSNQLELRSNCHFPLTLTTTGSYEENASVQNKMAGFPKKLQRRSSPAAWVLKKELSEEREVEERKTSDSDDDGGALTKVTKAMRKLPATPGEDKPHRSSIFQTLVSPVSRKRSTDNTHTKGSLPTDETLSPSKPSCSSLGKQKAKSFSSADLTPSQGQKRNSFRRLLDLKLSVKMPKLLAKGGQSLDCTAAEAEQYVDDVFQDSGVCFQERLGIQVGDARKFSCPQLGVIGVGAEQSVDGDEIHYPGAEQAVEYENVPYYEAIPEYFNQPVGLGLRGSELGVGTPPDQSECHNHLYDDANIYEEQEPYHPLKRQQLNQHSSTERSSIDEDVGPLDEGQSDEDVMVQSSDEEDDESSSSSKGEPEKPEEREAGSSAKQSKIVHIAREIMSSENVFVNVLKLLHIDFRDAVAKASRPNGKPIIEEPILNQILYYLPQLYELNQDLLRELEDRVAQWDEHGRLADIFVKKGPYLKMYSTYIREFDKNVALLDEHSRKNPAFAAVVREFEAGPRCASLALRHYLLKPVQRIPQYQMLLTDYLKNLSPDSADYKDTQAALGIVKEVANHANDIMKQGDNFQKLIQVQCCLNGHHEIVLPGRVFLKEGVLMKLSRKVMQPRMFFLFNDTLLYTTPVQSGQFKLNNMLSLTGMKVSKPSQEAFQNELTIESVERSFILSGSSAFERDDWLEAISTAINDYTRKKISFISSKTLDETASEDSGSGAPLGSKAPIWIPDPRATMCMVCTCEFTLTWRRHHCRACGKVVCQSCSSNKQCLEYLKNQLARVCDQCFIVLQQQRSEKALSATLSPGGKSSFAFTRKTKKIPAALKEVSANTDNSSMSGYLQRSKGNKKQGKRLWFVIKNKVLYTYAASEDVAALESQPLLGFVLKEEEEGVGPAVQKQHFKLYHKNTLHYIFKTDDNQTAQRWIDAFKEAMVL</sequence>
<dbReference type="SUPFAM" id="SSF50729">
    <property type="entry name" value="PH domain-like"/>
    <property type="match status" value="2"/>
</dbReference>
<organism evidence="13 14">
    <name type="scientific">Hucho hucho</name>
    <name type="common">huchen</name>
    <dbReference type="NCBI Taxonomy" id="62062"/>
    <lineage>
        <taxon>Eukaryota</taxon>
        <taxon>Metazoa</taxon>
        <taxon>Chordata</taxon>
        <taxon>Craniata</taxon>
        <taxon>Vertebrata</taxon>
        <taxon>Euteleostomi</taxon>
        <taxon>Actinopterygii</taxon>
        <taxon>Neopterygii</taxon>
        <taxon>Teleostei</taxon>
        <taxon>Protacanthopterygii</taxon>
        <taxon>Salmoniformes</taxon>
        <taxon>Salmonidae</taxon>
        <taxon>Salmoninae</taxon>
        <taxon>Hucho</taxon>
    </lineage>
</organism>
<feature type="compositionally biased region" description="Basic and acidic residues" evidence="9">
    <location>
        <begin position="611"/>
        <end position="622"/>
    </location>
</feature>
<dbReference type="InterPro" id="IPR035899">
    <property type="entry name" value="DBL_dom_sf"/>
</dbReference>
<dbReference type="GO" id="GO:0005856">
    <property type="term" value="C:cytoskeleton"/>
    <property type="evidence" value="ECO:0007669"/>
    <property type="project" value="UniProtKB-SubCell"/>
</dbReference>
<keyword evidence="14" id="KW-1185">Reference proteome</keyword>
<dbReference type="InterPro" id="IPR000306">
    <property type="entry name" value="Znf_FYVE"/>
</dbReference>
<evidence type="ECO:0000256" key="4">
    <source>
        <dbReference type="ARBA" id="ARBA00022723"/>
    </source>
</evidence>
<dbReference type="InterPro" id="IPR011993">
    <property type="entry name" value="PH-like_dom_sf"/>
</dbReference>
<feature type="domain" description="FYVE-type" evidence="12">
    <location>
        <begin position="1284"/>
        <end position="1343"/>
    </location>
</feature>
<dbReference type="CDD" id="cd00160">
    <property type="entry name" value="RhoGEF"/>
    <property type="match status" value="1"/>
</dbReference>
<dbReference type="CDD" id="cd15743">
    <property type="entry name" value="FYVE_FGD6"/>
    <property type="match status" value="1"/>
</dbReference>
<dbReference type="STRING" id="62062.ENSHHUP00000018929"/>
<evidence type="ECO:0000256" key="6">
    <source>
        <dbReference type="ARBA" id="ARBA00022833"/>
    </source>
</evidence>
<evidence type="ECO:0000256" key="8">
    <source>
        <dbReference type="PROSITE-ProRule" id="PRU00091"/>
    </source>
</evidence>
<keyword evidence="4" id="KW-0479">Metal-binding</keyword>
<dbReference type="PROSITE" id="PS50178">
    <property type="entry name" value="ZF_FYVE"/>
    <property type="match status" value="1"/>
</dbReference>
<dbReference type="PROSITE" id="PS50003">
    <property type="entry name" value="PH_DOMAIN"/>
    <property type="match status" value="2"/>
</dbReference>
<dbReference type="GO" id="GO:0005737">
    <property type="term" value="C:cytoplasm"/>
    <property type="evidence" value="ECO:0007669"/>
    <property type="project" value="TreeGrafter"/>
</dbReference>
<feature type="compositionally biased region" description="Polar residues" evidence="9">
    <location>
        <begin position="673"/>
        <end position="713"/>
    </location>
</feature>
<feature type="compositionally biased region" description="Basic and acidic residues" evidence="9">
    <location>
        <begin position="398"/>
        <end position="416"/>
    </location>
</feature>
<evidence type="ECO:0000256" key="3">
    <source>
        <dbReference type="ARBA" id="ARBA00022658"/>
    </source>
</evidence>
<evidence type="ECO:0000256" key="9">
    <source>
        <dbReference type="SAM" id="MobiDB-lite"/>
    </source>
</evidence>
<feature type="compositionally biased region" description="Polar residues" evidence="9">
    <location>
        <begin position="417"/>
        <end position="442"/>
    </location>
</feature>